<dbReference type="NCBIfam" id="TIGR00544">
    <property type="entry name" value="lgt"/>
    <property type="match status" value="1"/>
</dbReference>
<keyword evidence="9" id="KW-1185">Reference proteome</keyword>
<dbReference type="PANTHER" id="PTHR30589">
    <property type="entry name" value="PROLIPOPROTEIN DIACYLGLYCERYL TRANSFERASE"/>
    <property type="match status" value="1"/>
</dbReference>
<feature type="transmembrane region" description="Helical" evidence="7">
    <location>
        <begin position="190"/>
        <end position="207"/>
    </location>
</feature>
<dbReference type="Pfam" id="PF01790">
    <property type="entry name" value="LGT"/>
    <property type="match status" value="1"/>
</dbReference>
<keyword evidence="2 7" id="KW-1003">Cell membrane</keyword>
<evidence type="ECO:0000313" key="9">
    <source>
        <dbReference type="Proteomes" id="UP000469523"/>
    </source>
</evidence>
<dbReference type="EC" id="2.5.1.145" evidence="7"/>
<evidence type="ECO:0000313" key="8">
    <source>
        <dbReference type="EMBL" id="MSU01323.1"/>
    </source>
</evidence>
<dbReference type="PANTHER" id="PTHR30589:SF0">
    <property type="entry name" value="PHOSPHATIDYLGLYCEROL--PROLIPOPROTEIN DIACYLGLYCERYL TRANSFERASE"/>
    <property type="match status" value="1"/>
</dbReference>
<keyword evidence="6 7" id="KW-0472">Membrane</keyword>
<comment type="similarity">
    <text evidence="1 7">Belongs to the Lgt family.</text>
</comment>
<evidence type="ECO:0000256" key="5">
    <source>
        <dbReference type="ARBA" id="ARBA00022989"/>
    </source>
</evidence>
<dbReference type="UniPathway" id="UPA00664"/>
<dbReference type="HAMAP" id="MF_01147">
    <property type="entry name" value="Lgt"/>
    <property type="match status" value="1"/>
</dbReference>
<sequence length="247" mass="28107">MDPVAFQIFGLEVRWYGILIAMGVLIGTIIALKESKRLGVGEEPLIDLLIWAIPLSLVGARAYYVIFSWDMYRNNPIEALNIRNGGLAIHGAVIMAIIVAIVFTRIRKIDFWTIADACGPSLILGQSIGRWGNFINQEAYGRPTDLPWGIIIDGVKVHPTFLYESVWNFLVFIFLLWYGRNKQKIRGEVFLLYLSLYSFIRFFVEGLRTDSLMFGSIRVAQLVSVIGFIIPLCILYIRRKKNAEIKS</sequence>
<dbReference type="InterPro" id="IPR001640">
    <property type="entry name" value="Lgt"/>
</dbReference>
<accession>A0A6N7XV58</accession>
<evidence type="ECO:0000256" key="4">
    <source>
        <dbReference type="ARBA" id="ARBA00022692"/>
    </source>
</evidence>
<dbReference type="RefSeq" id="WP_154439736.1">
    <property type="nucleotide sequence ID" value="NZ_JAHLPJ010000001.1"/>
</dbReference>
<feature type="transmembrane region" description="Helical" evidence="7">
    <location>
        <begin position="44"/>
        <end position="67"/>
    </location>
</feature>
<proteinExistence type="inferred from homology"/>
<dbReference type="PROSITE" id="PS01311">
    <property type="entry name" value="LGT"/>
    <property type="match status" value="1"/>
</dbReference>
<feature type="transmembrane region" description="Helical" evidence="7">
    <location>
        <begin position="219"/>
        <end position="237"/>
    </location>
</feature>
<comment type="catalytic activity">
    <reaction evidence="7">
        <text>L-cysteinyl-[prolipoprotein] + a 1,2-diacyl-sn-glycero-3-phospho-(1'-sn-glycerol) = an S-1,2-diacyl-sn-glyceryl-L-cysteinyl-[prolipoprotein] + sn-glycerol 1-phosphate + H(+)</text>
        <dbReference type="Rhea" id="RHEA:56712"/>
        <dbReference type="Rhea" id="RHEA-COMP:14679"/>
        <dbReference type="Rhea" id="RHEA-COMP:14680"/>
        <dbReference type="ChEBI" id="CHEBI:15378"/>
        <dbReference type="ChEBI" id="CHEBI:29950"/>
        <dbReference type="ChEBI" id="CHEBI:57685"/>
        <dbReference type="ChEBI" id="CHEBI:64716"/>
        <dbReference type="ChEBI" id="CHEBI:140658"/>
        <dbReference type="EC" id="2.5.1.145"/>
    </reaction>
</comment>
<keyword evidence="8" id="KW-0449">Lipoprotein</keyword>
<comment type="caution">
    <text evidence="8">The sequence shown here is derived from an EMBL/GenBank/DDBJ whole genome shotgun (WGS) entry which is preliminary data.</text>
</comment>
<feature type="transmembrane region" description="Helical" evidence="7">
    <location>
        <begin position="87"/>
        <end position="104"/>
    </location>
</feature>
<evidence type="ECO:0000256" key="2">
    <source>
        <dbReference type="ARBA" id="ARBA00022475"/>
    </source>
</evidence>
<gene>
    <name evidence="7" type="primary">lgt</name>
    <name evidence="8" type="ORF">FYJ83_07575</name>
</gene>
<dbReference type="GO" id="GO:0008961">
    <property type="term" value="F:phosphatidylglycerol-prolipoprotein diacylglyceryl transferase activity"/>
    <property type="evidence" value="ECO:0007669"/>
    <property type="project" value="UniProtKB-UniRule"/>
</dbReference>
<evidence type="ECO:0000256" key="1">
    <source>
        <dbReference type="ARBA" id="ARBA00007150"/>
    </source>
</evidence>
<protein>
    <recommendedName>
        <fullName evidence="7">Phosphatidylglycerol--prolipoprotein diacylglyceryl transferase</fullName>
        <ecNumber evidence="7">2.5.1.145</ecNumber>
    </recommendedName>
</protein>
<evidence type="ECO:0000256" key="6">
    <source>
        <dbReference type="ARBA" id="ARBA00023136"/>
    </source>
</evidence>
<evidence type="ECO:0000256" key="7">
    <source>
        <dbReference type="HAMAP-Rule" id="MF_01147"/>
    </source>
</evidence>
<keyword evidence="3 7" id="KW-0808">Transferase</keyword>
<dbReference type="EMBL" id="VUNQ01000013">
    <property type="protein sequence ID" value="MSU01323.1"/>
    <property type="molecule type" value="Genomic_DNA"/>
</dbReference>
<comment type="pathway">
    <text evidence="7">Protein modification; lipoprotein biosynthesis (diacylglyceryl transfer).</text>
</comment>
<evidence type="ECO:0000256" key="3">
    <source>
        <dbReference type="ARBA" id="ARBA00022679"/>
    </source>
</evidence>
<organism evidence="8 9">
    <name type="scientific">Tissierella pigra</name>
    <dbReference type="NCBI Taxonomy" id="2607614"/>
    <lineage>
        <taxon>Bacteria</taxon>
        <taxon>Bacillati</taxon>
        <taxon>Bacillota</taxon>
        <taxon>Tissierellia</taxon>
        <taxon>Tissierellales</taxon>
        <taxon>Tissierellaceae</taxon>
        <taxon>Tissierella</taxon>
    </lineage>
</organism>
<dbReference type="AlphaFoldDB" id="A0A6N7XV58"/>
<reference evidence="8 9" key="1">
    <citation type="submission" date="2019-09" db="EMBL/GenBank/DDBJ databases">
        <title>In-depth cultivation of the pig gut microbiome towards novel bacterial diversity and tailored functional studies.</title>
        <authorList>
            <person name="Wylensek D."/>
            <person name="Hitch T.C.A."/>
            <person name="Clavel T."/>
        </authorList>
    </citation>
    <scope>NUCLEOTIDE SEQUENCE [LARGE SCALE GENOMIC DNA]</scope>
    <source>
        <strain evidence="8 9">WCA3-693-APC-4?</strain>
    </source>
</reference>
<feature type="binding site" evidence="7">
    <location>
        <position position="130"/>
    </location>
    <ligand>
        <name>a 1,2-diacyl-sn-glycero-3-phospho-(1'-sn-glycerol)</name>
        <dbReference type="ChEBI" id="CHEBI:64716"/>
    </ligand>
</feature>
<keyword evidence="4 7" id="KW-0812">Transmembrane</keyword>
<name>A0A6N7XV58_9FIRM</name>
<dbReference type="GO" id="GO:0005886">
    <property type="term" value="C:plasma membrane"/>
    <property type="evidence" value="ECO:0007669"/>
    <property type="project" value="UniProtKB-SubCell"/>
</dbReference>
<dbReference type="Proteomes" id="UP000469523">
    <property type="component" value="Unassembled WGS sequence"/>
</dbReference>
<comment type="subcellular location">
    <subcellularLocation>
        <location evidence="7">Cell membrane</location>
        <topology evidence="7">Multi-pass membrane protein</topology>
    </subcellularLocation>
</comment>
<dbReference type="GO" id="GO:0042158">
    <property type="term" value="P:lipoprotein biosynthetic process"/>
    <property type="evidence" value="ECO:0007669"/>
    <property type="project" value="UniProtKB-UniRule"/>
</dbReference>
<comment type="function">
    <text evidence="7">Catalyzes the transfer of the diacylglyceryl group from phosphatidylglycerol to the sulfhydryl group of the N-terminal cysteine of a prolipoprotein, the first step in the formation of mature lipoproteins.</text>
</comment>
<keyword evidence="8" id="KW-0328">Glycosyltransferase</keyword>
<keyword evidence="5 7" id="KW-1133">Transmembrane helix</keyword>
<feature type="transmembrane region" description="Helical" evidence="7">
    <location>
        <begin position="161"/>
        <end position="178"/>
    </location>
</feature>
<feature type="transmembrane region" description="Helical" evidence="7">
    <location>
        <begin position="13"/>
        <end position="32"/>
    </location>
</feature>